<evidence type="ECO:0000256" key="5">
    <source>
        <dbReference type="ARBA" id="ARBA00023295"/>
    </source>
</evidence>
<dbReference type="InterPro" id="IPR029018">
    <property type="entry name" value="Hex-like_dom2"/>
</dbReference>
<dbReference type="Pfam" id="PF00728">
    <property type="entry name" value="Glyco_hydro_20"/>
    <property type="match status" value="1"/>
</dbReference>
<dbReference type="InterPro" id="IPR017853">
    <property type="entry name" value="GH"/>
</dbReference>
<comment type="catalytic activity">
    <reaction evidence="1">
        <text>Hydrolysis of terminal non-reducing N-acetyl-D-hexosamine residues in N-acetyl-beta-D-hexosaminides.</text>
        <dbReference type="EC" id="3.2.1.52"/>
    </reaction>
</comment>
<dbReference type="Gene3D" id="3.20.20.80">
    <property type="entry name" value="Glycosidases"/>
    <property type="match status" value="1"/>
</dbReference>
<name>A0ABW4VT50_9BACT</name>
<dbReference type="CDD" id="cd06563">
    <property type="entry name" value="GH20_chitobiase-like"/>
    <property type="match status" value="1"/>
</dbReference>
<dbReference type="PRINTS" id="PR00738">
    <property type="entry name" value="GLHYDRLASE20"/>
</dbReference>
<dbReference type="EMBL" id="JBHUHR010000046">
    <property type="protein sequence ID" value="MFD2036946.1"/>
    <property type="molecule type" value="Genomic_DNA"/>
</dbReference>
<comment type="caution">
    <text evidence="8">The sequence shown here is derived from an EMBL/GenBank/DDBJ whole genome shotgun (WGS) entry which is preliminary data.</text>
</comment>
<evidence type="ECO:0000256" key="1">
    <source>
        <dbReference type="ARBA" id="ARBA00001231"/>
    </source>
</evidence>
<keyword evidence="4" id="KW-0378">Hydrolase</keyword>
<protein>
    <recommendedName>
        <fullName evidence="3">beta-N-acetylhexosaminidase</fullName>
        <ecNumber evidence="3">3.2.1.52</ecNumber>
    </recommendedName>
</protein>
<feature type="domain" description="Glycoside hydrolase family 20 catalytic" evidence="6">
    <location>
        <begin position="158"/>
        <end position="509"/>
    </location>
</feature>
<dbReference type="PANTHER" id="PTHR22600">
    <property type="entry name" value="BETA-HEXOSAMINIDASE"/>
    <property type="match status" value="1"/>
</dbReference>
<dbReference type="Pfam" id="PF02838">
    <property type="entry name" value="Glyco_hydro_20b"/>
    <property type="match status" value="1"/>
</dbReference>
<evidence type="ECO:0000313" key="8">
    <source>
        <dbReference type="EMBL" id="MFD2036946.1"/>
    </source>
</evidence>
<dbReference type="InterPro" id="IPR015883">
    <property type="entry name" value="Glyco_hydro_20_cat"/>
</dbReference>
<dbReference type="InterPro" id="IPR025705">
    <property type="entry name" value="Beta_hexosaminidase_sua/sub"/>
</dbReference>
<keyword evidence="9" id="KW-1185">Reference proteome</keyword>
<reference evidence="9" key="1">
    <citation type="journal article" date="2019" name="Int. J. Syst. Evol. Microbiol.">
        <title>The Global Catalogue of Microorganisms (GCM) 10K type strain sequencing project: providing services to taxonomists for standard genome sequencing and annotation.</title>
        <authorList>
            <consortium name="The Broad Institute Genomics Platform"/>
            <consortium name="The Broad Institute Genome Sequencing Center for Infectious Disease"/>
            <person name="Wu L."/>
            <person name="Ma J."/>
        </authorList>
    </citation>
    <scope>NUCLEOTIDE SEQUENCE [LARGE SCALE GENOMIC DNA]</scope>
    <source>
        <strain evidence="9">CGMCC 1.15180</strain>
    </source>
</reference>
<sequence length="677" mass="77493">MSRLILIISIVLFSSTAFGQVNIIPEPSSVHMGSGVFTVDRETVIVYRGEVSDIVEVFADRMRQATGYPFGIMLEDSNSTFQNIIRVIEDPSLDLEDEGYLLDITETNAFIRSSSRAGIHNGIQTLRQLFPAEIEREIEASDVHWVLPTLSIEDLPRFSWRGYMKDVSRTFYSVDVLKKYIDVMSYYKLNMLHLHLTDDQGWRIEIKKYPELTSEKATVFPGEFDQPSIRSGYYTQEEIRDLVDYASKRNVTIVPEIDVPGHIWPALIAYPELGVNDKLDPDYVFPFLDSWSIWGNQFTPNTLDPSNEKVYGFLNDVFTEITELFPSEYLHFGGDEVRHDLWETQPHVVKFMEEKGMTSTLNLQSYFVDRVVHIIKGKGKTPIGWNDILKDSENLPRETTIMSWLGSKAVKEAASKGFYTVATPTSYLYLDITQDSRNDGTMSDLAYSNVNSLERIYGYDPTTGLEDKEIPYVLGVQANQWTAIPQEIKDVNVQNFPRLLALSEIAWSTPETKDYGNFLEKLETHYRRLDFFGMDYFTEGGYIVAKWSPDDISEDYTFLDFDITDEVYASGRAMAGMFYVEGASYLDIKGAQILEDKQVVSEDLHQGLADTFRGTSKKKSFLYNLEVENYNPKAKYTLRIEVKGTDGINSFGNVTFNLSPYEPFDKYTIKEKGRKSK</sequence>
<dbReference type="SUPFAM" id="SSF51445">
    <property type="entry name" value="(Trans)glycosidases"/>
    <property type="match status" value="1"/>
</dbReference>
<proteinExistence type="inferred from homology"/>
<evidence type="ECO:0000256" key="2">
    <source>
        <dbReference type="ARBA" id="ARBA00006285"/>
    </source>
</evidence>
<feature type="domain" description="Beta-hexosaminidase bacterial type N-terminal" evidence="7">
    <location>
        <begin position="21"/>
        <end position="154"/>
    </location>
</feature>
<dbReference type="Gene3D" id="3.30.379.10">
    <property type="entry name" value="Chitobiase/beta-hexosaminidase domain 2-like"/>
    <property type="match status" value="1"/>
</dbReference>
<evidence type="ECO:0000259" key="6">
    <source>
        <dbReference type="Pfam" id="PF00728"/>
    </source>
</evidence>
<dbReference type="EC" id="3.2.1.52" evidence="3"/>
<accession>A0ABW4VT50</accession>
<gene>
    <name evidence="8" type="ORF">ACFSKL_19235</name>
</gene>
<dbReference type="PANTHER" id="PTHR22600:SF57">
    <property type="entry name" value="BETA-N-ACETYLHEXOSAMINIDASE"/>
    <property type="match status" value="1"/>
</dbReference>
<dbReference type="SUPFAM" id="SSF55545">
    <property type="entry name" value="beta-N-acetylhexosaminidase-like domain"/>
    <property type="match status" value="1"/>
</dbReference>
<evidence type="ECO:0000313" key="9">
    <source>
        <dbReference type="Proteomes" id="UP001597361"/>
    </source>
</evidence>
<dbReference type="InterPro" id="IPR015882">
    <property type="entry name" value="HEX_bac_N"/>
</dbReference>
<dbReference type="Proteomes" id="UP001597361">
    <property type="component" value="Unassembled WGS sequence"/>
</dbReference>
<dbReference type="RefSeq" id="WP_376888459.1">
    <property type="nucleotide sequence ID" value="NZ_JBHUHR010000046.1"/>
</dbReference>
<evidence type="ECO:0000259" key="7">
    <source>
        <dbReference type="Pfam" id="PF02838"/>
    </source>
</evidence>
<evidence type="ECO:0000256" key="4">
    <source>
        <dbReference type="ARBA" id="ARBA00022801"/>
    </source>
</evidence>
<comment type="similarity">
    <text evidence="2">Belongs to the glycosyl hydrolase 20 family.</text>
</comment>
<organism evidence="8 9">
    <name type="scientific">Belliella marina</name>
    <dbReference type="NCBI Taxonomy" id="1644146"/>
    <lineage>
        <taxon>Bacteria</taxon>
        <taxon>Pseudomonadati</taxon>
        <taxon>Bacteroidota</taxon>
        <taxon>Cytophagia</taxon>
        <taxon>Cytophagales</taxon>
        <taxon>Cyclobacteriaceae</taxon>
        <taxon>Belliella</taxon>
    </lineage>
</organism>
<evidence type="ECO:0000256" key="3">
    <source>
        <dbReference type="ARBA" id="ARBA00012663"/>
    </source>
</evidence>
<keyword evidence="5" id="KW-0326">Glycosidase</keyword>